<dbReference type="PANTHER" id="PTHR43616:SF3">
    <property type="entry name" value="HYDROXYCARBOXYLATE DEHYDROGENASE A"/>
    <property type="match status" value="1"/>
</dbReference>
<keyword evidence="2" id="KW-0560">Oxidoreductase</keyword>
<dbReference type="InterPro" id="IPR001670">
    <property type="entry name" value="ADH_Fe/GldA"/>
</dbReference>
<dbReference type="Gene3D" id="1.20.1090.10">
    <property type="entry name" value="Dehydroquinate synthase-like - alpha domain"/>
    <property type="match status" value="1"/>
</dbReference>
<keyword evidence="3" id="KW-0862">Zinc</keyword>
<dbReference type="InterPro" id="IPR016205">
    <property type="entry name" value="Glycerol_DH"/>
</dbReference>
<accession>A0A923MJ14</accession>
<name>A0A923MJ14_9FIRM</name>
<dbReference type="AlphaFoldDB" id="A0A923MJ14"/>
<reference evidence="6" key="1">
    <citation type="submission" date="2020-08" db="EMBL/GenBank/DDBJ databases">
        <title>Genome public.</title>
        <authorList>
            <person name="Liu C."/>
            <person name="Sun Q."/>
        </authorList>
    </citation>
    <scope>NUCLEOTIDE SEQUENCE</scope>
    <source>
        <strain evidence="6">BX15</strain>
    </source>
</reference>
<evidence type="ECO:0000256" key="3">
    <source>
        <dbReference type="PIRSR" id="PIRSR000112-1"/>
    </source>
</evidence>
<feature type="binding site" evidence="3">
    <location>
        <position position="168"/>
    </location>
    <ligand>
        <name>glycerol</name>
        <dbReference type="ChEBI" id="CHEBI:17754"/>
    </ligand>
</feature>
<keyword evidence="4" id="KW-0520">NAD</keyword>
<feature type="binding site" evidence="4">
    <location>
        <position position="122"/>
    </location>
    <ligand>
        <name>NAD(+)</name>
        <dbReference type="ChEBI" id="CHEBI:57540"/>
    </ligand>
</feature>
<feature type="binding site" evidence="4">
    <location>
        <begin position="91"/>
        <end position="95"/>
    </location>
    <ligand>
        <name>NAD(+)</name>
        <dbReference type="ChEBI" id="CHEBI:57540"/>
    </ligand>
</feature>
<dbReference type="PIRSF" id="PIRSF000112">
    <property type="entry name" value="Glycerol_dehydrogenase"/>
    <property type="match status" value="1"/>
</dbReference>
<feature type="binding site" evidence="4">
    <location>
        <position position="128"/>
    </location>
    <ligand>
        <name>NAD(+)</name>
        <dbReference type="ChEBI" id="CHEBI:57540"/>
    </ligand>
</feature>
<feature type="binding site" evidence="3">
    <location>
        <position position="270"/>
    </location>
    <ligand>
        <name>glycerol</name>
        <dbReference type="ChEBI" id="CHEBI:17754"/>
    </ligand>
</feature>
<evidence type="ECO:0000259" key="5">
    <source>
        <dbReference type="Pfam" id="PF00465"/>
    </source>
</evidence>
<evidence type="ECO:0000256" key="4">
    <source>
        <dbReference type="PIRSR" id="PIRSR000112-3"/>
    </source>
</evidence>
<sequence length="353" mass="38479">MQKALFPGYTVGPDAYEDIVNICSAYGKKAAIIGGRKALAAAEPQIRKAVEGSGIEITGTFWYGGEASRENMDMLRPQVADADMIFAVGGGKAIDTCKVLAHETNRPFFTFPTIASTCASCTSLGIVYHPDGSLREYSFSKIPPNHIFINTEIIANAPARYLWAGMGDTMAKHYECTISSRNDVPAHSDAMGIALSSMCAAPILRWGKQAMADCEAHRVTPELTEIIEAIIISTGYVSNFVQVDYTTGMAHAMYNGFTILPSTEEYHHLHGEVVSYGILVMLTADKQYAERDRLLAFNRSIGLPTHLADIHARPEDLPAVTEKALAGIDVRVWPYPVAQQMLIDAVMELEQVG</sequence>
<dbReference type="Proteomes" id="UP000620327">
    <property type="component" value="Unassembled WGS sequence"/>
</dbReference>
<keyword evidence="7" id="KW-1185">Reference proteome</keyword>
<comment type="cofactor">
    <cofactor evidence="3">
        <name>Zn(2+)</name>
        <dbReference type="ChEBI" id="CHEBI:29105"/>
    </cofactor>
    <text evidence="3">Binds 1 zinc ion per subunit.</text>
</comment>
<dbReference type="GO" id="GO:0046872">
    <property type="term" value="F:metal ion binding"/>
    <property type="evidence" value="ECO:0007669"/>
    <property type="project" value="UniProtKB-KW"/>
</dbReference>
<dbReference type="Pfam" id="PF00465">
    <property type="entry name" value="Fe-ADH"/>
    <property type="match status" value="1"/>
</dbReference>
<keyword evidence="1 3" id="KW-0479">Metal-binding</keyword>
<organism evidence="6 7">
    <name type="scientific">Dysosmobacter segnis</name>
    <dbReference type="NCBI Taxonomy" id="2763042"/>
    <lineage>
        <taxon>Bacteria</taxon>
        <taxon>Bacillati</taxon>
        <taxon>Bacillota</taxon>
        <taxon>Clostridia</taxon>
        <taxon>Eubacteriales</taxon>
        <taxon>Oscillospiraceae</taxon>
        <taxon>Dysosmobacter</taxon>
    </lineage>
</organism>
<feature type="binding site" evidence="3">
    <location>
        <position position="251"/>
    </location>
    <ligand>
        <name>glycerol</name>
        <dbReference type="ChEBI" id="CHEBI:17754"/>
    </ligand>
</feature>
<dbReference type="Gene3D" id="3.40.50.1970">
    <property type="match status" value="1"/>
</dbReference>
<gene>
    <name evidence="6" type="ORF">H8Z83_12950</name>
</gene>
<feature type="domain" description="Alcohol dehydrogenase iron-type/glycerol dehydrogenase GldA" evidence="5">
    <location>
        <begin position="9"/>
        <end position="142"/>
    </location>
</feature>
<dbReference type="RefSeq" id="WP_187015431.1">
    <property type="nucleotide sequence ID" value="NZ_JACOQI010000014.1"/>
</dbReference>
<dbReference type="GO" id="GO:0016614">
    <property type="term" value="F:oxidoreductase activity, acting on CH-OH group of donors"/>
    <property type="evidence" value="ECO:0007669"/>
    <property type="project" value="InterPro"/>
</dbReference>
<evidence type="ECO:0000313" key="7">
    <source>
        <dbReference type="Proteomes" id="UP000620327"/>
    </source>
</evidence>
<comment type="caution">
    <text evidence="6">The sequence shown here is derived from an EMBL/GenBank/DDBJ whole genome shotgun (WGS) entry which is preliminary data.</text>
</comment>
<evidence type="ECO:0000256" key="2">
    <source>
        <dbReference type="ARBA" id="ARBA00023002"/>
    </source>
</evidence>
<protein>
    <submittedName>
        <fullName evidence="6">Iron-containing alcohol dehydrogenase family protein</fullName>
    </submittedName>
</protein>
<dbReference type="PANTHER" id="PTHR43616">
    <property type="entry name" value="GLYCEROL DEHYDROGENASE"/>
    <property type="match status" value="1"/>
</dbReference>
<feature type="binding site" evidence="4">
    <location>
        <position position="124"/>
    </location>
    <ligand>
        <name>NAD(+)</name>
        <dbReference type="ChEBI" id="CHEBI:57540"/>
    </ligand>
</feature>
<dbReference type="EMBL" id="JACOQI010000014">
    <property type="protein sequence ID" value="MBC5771213.1"/>
    <property type="molecule type" value="Genomic_DNA"/>
</dbReference>
<feature type="binding site" evidence="4">
    <location>
        <begin position="113"/>
        <end position="116"/>
    </location>
    <ligand>
        <name>NAD(+)</name>
        <dbReference type="ChEBI" id="CHEBI:57540"/>
    </ligand>
</feature>
<dbReference type="CDD" id="cd08171">
    <property type="entry name" value="GlyDH-like"/>
    <property type="match status" value="1"/>
</dbReference>
<proteinExistence type="predicted"/>
<dbReference type="SUPFAM" id="SSF56796">
    <property type="entry name" value="Dehydroquinate synthase-like"/>
    <property type="match status" value="1"/>
</dbReference>
<evidence type="ECO:0000256" key="1">
    <source>
        <dbReference type="ARBA" id="ARBA00022723"/>
    </source>
</evidence>
<evidence type="ECO:0000313" key="6">
    <source>
        <dbReference type="EMBL" id="MBC5771213.1"/>
    </source>
</evidence>